<evidence type="ECO:0000256" key="1">
    <source>
        <dbReference type="ARBA" id="ARBA00001974"/>
    </source>
</evidence>
<keyword evidence="8" id="KW-1185">Reference proteome</keyword>
<dbReference type="Pfam" id="PF01565">
    <property type="entry name" value="FAD_binding_4"/>
    <property type="match status" value="2"/>
</dbReference>
<dbReference type="EMBL" id="HG002134">
    <property type="protein sequence ID" value="CDF40175.1"/>
    <property type="molecule type" value="Genomic_DNA"/>
</dbReference>
<keyword evidence="3" id="KW-0285">Flavoprotein</keyword>
<dbReference type="InterPro" id="IPR006093">
    <property type="entry name" value="Oxy_OxRdtase_FAD_BS"/>
</dbReference>
<dbReference type="AlphaFoldDB" id="R7QS14"/>
<dbReference type="KEGG" id="ccp:CHC_T00007033001"/>
<name>R7QS14_CHOCR</name>
<dbReference type="Gene3D" id="3.30.465.10">
    <property type="match status" value="2"/>
</dbReference>
<comment type="cofactor">
    <cofactor evidence="1">
        <name>FAD</name>
        <dbReference type="ChEBI" id="CHEBI:57692"/>
    </cofactor>
</comment>
<feature type="domain" description="FAD-binding PCMH-type" evidence="6">
    <location>
        <begin position="19"/>
        <end position="190"/>
    </location>
</feature>
<accession>R7QS14</accession>
<gene>
    <name evidence="7" type="ORF">CHC_T00007033001</name>
</gene>
<evidence type="ECO:0000256" key="3">
    <source>
        <dbReference type="ARBA" id="ARBA00022630"/>
    </source>
</evidence>
<dbReference type="PROSITE" id="PS51387">
    <property type="entry name" value="FAD_PCMH"/>
    <property type="match status" value="2"/>
</dbReference>
<dbReference type="SUPFAM" id="SSF56176">
    <property type="entry name" value="FAD-binding/transporter-associated domain-like"/>
    <property type="match status" value="2"/>
</dbReference>
<evidence type="ECO:0000256" key="2">
    <source>
        <dbReference type="ARBA" id="ARBA00005466"/>
    </source>
</evidence>
<evidence type="ECO:0000259" key="6">
    <source>
        <dbReference type="PROSITE" id="PS51387"/>
    </source>
</evidence>
<evidence type="ECO:0000313" key="8">
    <source>
        <dbReference type="Proteomes" id="UP000012073"/>
    </source>
</evidence>
<dbReference type="GeneID" id="17318167"/>
<keyword evidence="4" id="KW-0274">FAD</keyword>
<dbReference type="PANTHER" id="PTHR42973">
    <property type="entry name" value="BINDING OXIDOREDUCTASE, PUTATIVE (AFU_ORTHOLOGUE AFUA_1G17690)-RELATED"/>
    <property type="match status" value="1"/>
</dbReference>
<keyword evidence="5" id="KW-0560">Oxidoreductase</keyword>
<dbReference type="OrthoDB" id="407275at2759"/>
<dbReference type="InterPro" id="IPR016166">
    <property type="entry name" value="FAD-bd_PCMH"/>
</dbReference>
<dbReference type="InterPro" id="IPR036318">
    <property type="entry name" value="FAD-bd_PCMH-like_sf"/>
</dbReference>
<dbReference type="Proteomes" id="UP000012073">
    <property type="component" value="Unassembled WGS sequence"/>
</dbReference>
<feature type="domain" description="FAD-binding PCMH-type" evidence="6">
    <location>
        <begin position="454"/>
        <end position="638"/>
    </location>
</feature>
<reference evidence="8" key="1">
    <citation type="journal article" date="2013" name="Proc. Natl. Acad. Sci. U.S.A.">
        <title>Genome structure and metabolic features in the red seaweed Chondrus crispus shed light on evolution of the Archaeplastida.</title>
        <authorList>
            <person name="Collen J."/>
            <person name="Porcel B."/>
            <person name="Carre W."/>
            <person name="Ball S.G."/>
            <person name="Chaparro C."/>
            <person name="Tonon T."/>
            <person name="Barbeyron T."/>
            <person name="Michel G."/>
            <person name="Noel B."/>
            <person name="Valentin K."/>
            <person name="Elias M."/>
            <person name="Artiguenave F."/>
            <person name="Arun A."/>
            <person name="Aury J.M."/>
            <person name="Barbosa-Neto J.F."/>
            <person name="Bothwell J.H."/>
            <person name="Bouget F.Y."/>
            <person name="Brillet L."/>
            <person name="Cabello-Hurtado F."/>
            <person name="Capella-Gutierrez S."/>
            <person name="Charrier B."/>
            <person name="Cladiere L."/>
            <person name="Cock J.M."/>
            <person name="Coelho S.M."/>
            <person name="Colleoni C."/>
            <person name="Czjzek M."/>
            <person name="Da Silva C."/>
            <person name="Delage L."/>
            <person name="Denoeud F."/>
            <person name="Deschamps P."/>
            <person name="Dittami S.M."/>
            <person name="Gabaldon T."/>
            <person name="Gachon C.M."/>
            <person name="Groisillier A."/>
            <person name="Herve C."/>
            <person name="Jabbari K."/>
            <person name="Katinka M."/>
            <person name="Kloareg B."/>
            <person name="Kowalczyk N."/>
            <person name="Labadie K."/>
            <person name="Leblanc C."/>
            <person name="Lopez P.J."/>
            <person name="McLachlan D.H."/>
            <person name="Meslet-Cladiere L."/>
            <person name="Moustafa A."/>
            <person name="Nehr Z."/>
            <person name="Nyvall Collen P."/>
            <person name="Panaud O."/>
            <person name="Partensky F."/>
            <person name="Poulain J."/>
            <person name="Rensing S.A."/>
            <person name="Rousvoal S."/>
            <person name="Samson G."/>
            <person name="Symeonidi A."/>
            <person name="Weissenbach J."/>
            <person name="Zambounis A."/>
            <person name="Wincker P."/>
            <person name="Boyen C."/>
        </authorList>
    </citation>
    <scope>NUCLEOTIDE SEQUENCE [LARGE SCALE GENOMIC DNA]</scope>
    <source>
        <strain evidence="8">cv. Stackhouse</strain>
    </source>
</reference>
<organism evidence="7 8">
    <name type="scientific">Chondrus crispus</name>
    <name type="common">Carrageen Irish moss</name>
    <name type="synonym">Polymorpha crispa</name>
    <dbReference type="NCBI Taxonomy" id="2769"/>
    <lineage>
        <taxon>Eukaryota</taxon>
        <taxon>Rhodophyta</taxon>
        <taxon>Florideophyceae</taxon>
        <taxon>Rhodymeniophycidae</taxon>
        <taxon>Gigartinales</taxon>
        <taxon>Gigartinaceae</taxon>
        <taxon>Chondrus</taxon>
    </lineage>
</organism>
<evidence type="ECO:0000313" key="7">
    <source>
        <dbReference type="EMBL" id="CDF40175.1"/>
    </source>
</evidence>
<evidence type="ECO:0000256" key="4">
    <source>
        <dbReference type="ARBA" id="ARBA00022827"/>
    </source>
</evidence>
<comment type="similarity">
    <text evidence="2">Belongs to the oxygen-dependent FAD-linked oxidoreductase family.</text>
</comment>
<dbReference type="GO" id="GO:0071949">
    <property type="term" value="F:FAD binding"/>
    <property type="evidence" value="ECO:0007669"/>
    <property type="project" value="InterPro"/>
</dbReference>
<dbReference type="InterPro" id="IPR050416">
    <property type="entry name" value="FAD-linked_Oxidoreductase"/>
</dbReference>
<dbReference type="InterPro" id="IPR016169">
    <property type="entry name" value="FAD-bd_PCMH_sub2"/>
</dbReference>
<protein>
    <recommendedName>
        <fullName evidence="6">FAD-binding PCMH-type domain-containing protein</fullName>
    </recommendedName>
</protein>
<dbReference type="Gene3D" id="3.40.462.20">
    <property type="match status" value="1"/>
</dbReference>
<dbReference type="Gramene" id="CDF40175">
    <property type="protein sequence ID" value="CDF40175"/>
    <property type="gene ID" value="CHC_T00007033001"/>
</dbReference>
<dbReference type="PROSITE" id="PS00862">
    <property type="entry name" value="OX2_COVAL_FAD"/>
    <property type="match status" value="1"/>
</dbReference>
<dbReference type="InterPro" id="IPR006094">
    <property type="entry name" value="Oxid_FAD_bind_N"/>
</dbReference>
<evidence type="ECO:0000256" key="5">
    <source>
        <dbReference type="ARBA" id="ARBA00023002"/>
    </source>
</evidence>
<dbReference type="RefSeq" id="XP_005710469.1">
    <property type="nucleotide sequence ID" value="XM_005710412.1"/>
</dbReference>
<dbReference type="PANTHER" id="PTHR42973:SF39">
    <property type="entry name" value="FAD-BINDING PCMH-TYPE DOMAIN-CONTAINING PROTEIN"/>
    <property type="match status" value="1"/>
</dbReference>
<dbReference type="GO" id="GO:0016491">
    <property type="term" value="F:oxidoreductase activity"/>
    <property type="evidence" value="ECO:0007669"/>
    <property type="project" value="UniProtKB-KW"/>
</dbReference>
<dbReference type="STRING" id="2769.R7QS14"/>
<sequence length="973" mass="105364">MSHFPCPVSIEPNFLPVGSSFGHNAVVRPTSTNALSACIIAASKLGKQVVPEFGAPAYNPATISQRLAGAVVAKLDAFNSLHVSPDGTVVIGAAVTIAALVSAARHARILLPVPDLPHETVVDALKSGVQSHFSRTIGTLHSRLTAATIVQPDGAIVHAAPETDAALIDDALSHSSTAIVTSLFFRAIPTAEAAEYWLARTAVMYHSETALRLLTDLFATVAKTITDQSDILVHTKAAMYNIPVIVVYVSGKGEHSSDAFLHAVKDAVLRVTGNSPQSTGVFKVFKGAAAGPETIASGEMGRLQYGKEAVLLHHTFPMAQVESAIQDISVVVDETLGTNAEGELFSVAVSSSTRISINKEGELELSAFLFKPTFPSQTDKEVASRFQETISMCRFPETPDFSTLQANFAPPVVPPTIKVKENLIPNFKGNVYMQGDVLYEDRAYQYATTSYPAQDMTPYMVAFPFDEEDIAAAIAFAKSFPQQKNVVGRSGGHQYSGLSSGGNETIVLSMDYFRDVIADPNNFHIITAGVGVRLTHIADEFDKAGVTVPHGECPLVAIGGHTQSGGYGHLLRSYGLIIDHVRSFRIVVGDGSAHEILKPGVVGTRSLPNNDDVYFAVLGGGPSSFGILTTITYDTIKNVDHPYSGGLMATLTYKKKSFRAIMEELQARTVKICDGDTLQADSDMMASALSFDLRGFAEGSMSTDQPEPEGDAIMEFPIMGLPPDLPFLPDGILLLELVYGDHDASEDTMNSTIDSFNKLYEKVKVKTIIPQISFTSFNGKKLLSSMSNDFVRRFGTGKEGREFQYPYEKRLNGSFVPLTDGFVTGFVNLCSDVIKDEKVRLVFQVGLGGSQHLNGGMQKAADGSKVSITGCSRRKCSILIVFDVFYTAGNQEVAKQYQVAMGELLDREFPEGQAVRLLWGCYGDTDIKNVWDYYYDNPQLYSKLQGIKEDVDPKDVFHTRFNVQLPSQHNISS</sequence>
<proteinExistence type="inferred from homology"/>